<keyword evidence="3" id="KW-1185">Reference proteome</keyword>
<dbReference type="InterPro" id="IPR036291">
    <property type="entry name" value="NAD(P)-bd_dom_sf"/>
</dbReference>
<organism evidence="2 3">
    <name type="scientific">Xanthocytophaga flava</name>
    <dbReference type="NCBI Taxonomy" id="3048013"/>
    <lineage>
        <taxon>Bacteria</taxon>
        <taxon>Pseudomonadati</taxon>
        <taxon>Bacteroidota</taxon>
        <taxon>Cytophagia</taxon>
        <taxon>Cytophagales</taxon>
        <taxon>Rhodocytophagaceae</taxon>
        <taxon>Xanthocytophaga</taxon>
    </lineage>
</organism>
<dbReference type="Pfam" id="PF00106">
    <property type="entry name" value="adh_short"/>
    <property type="match status" value="2"/>
</dbReference>
<accession>A0ABT7CWF6</accession>
<evidence type="ECO:0000313" key="3">
    <source>
        <dbReference type="Proteomes" id="UP001228581"/>
    </source>
</evidence>
<dbReference type="PRINTS" id="PR00081">
    <property type="entry name" value="GDHRDH"/>
</dbReference>
<gene>
    <name evidence="2" type="ORF">QNI19_30315</name>
</gene>
<comment type="caution">
    <text evidence="2">The sequence shown here is derived from an EMBL/GenBank/DDBJ whole genome shotgun (WGS) entry which is preliminary data.</text>
</comment>
<proteinExistence type="predicted"/>
<reference evidence="2 3" key="1">
    <citation type="submission" date="2023-05" db="EMBL/GenBank/DDBJ databases">
        <authorList>
            <person name="Zhang X."/>
        </authorList>
    </citation>
    <scope>NUCLEOTIDE SEQUENCE [LARGE SCALE GENOMIC DNA]</scope>
    <source>
        <strain evidence="2 3">DM2B3-1</strain>
    </source>
</reference>
<evidence type="ECO:0000256" key="1">
    <source>
        <dbReference type="ARBA" id="ARBA00023002"/>
    </source>
</evidence>
<dbReference type="InterPro" id="IPR002347">
    <property type="entry name" value="SDR_fam"/>
</dbReference>
<sequence>MNEKVSLITGANSGIGLALTKKILTEQGKVIALIRSSFPTDDSVLTQAIAHGRITIYQANLSDFASLKAALKAIKQHKPALDVIFNNAGVSTATLEFSPQGRELQFEVNTVVPYILLMELKECLSANGSRKVINTSSNAALYVKKFRVEELDRPNHFKKLFGPYAASKLALTLWTREVASWLSTEGIRIASVDPGGNQSKMTASTSMPLVLRLVAKFMFSPASTGAQRLQDAARQLSDAETGAFFIKGKPASYRFQEQGNALLSKLHAIYRQEYL</sequence>
<name>A0ABT7CWF6_9BACT</name>
<dbReference type="PANTHER" id="PTHR43157:SF31">
    <property type="entry name" value="PHOSPHATIDYLINOSITOL-GLYCAN BIOSYNTHESIS CLASS F PROTEIN"/>
    <property type="match status" value="1"/>
</dbReference>
<dbReference type="PANTHER" id="PTHR43157">
    <property type="entry name" value="PHOSPHATIDYLINOSITOL-GLYCAN BIOSYNTHESIS CLASS F PROTEIN-RELATED"/>
    <property type="match status" value="1"/>
</dbReference>
<keyword evidence="1" id="KW-0560">Oxidoreductase</keyword>
<protein>
    <submittedName>
        <fullName evidence="2">SDR family NAD(P)-dependent oxidoreductase</fullName>
    </submittedName>
</protein>
<dbReference type="InterPro" id="IPR020904">
    <property type="entry name" value="Sc_DH/Rdtase_CS"/>
</dbReference>
<dbReference type="PROSITE" id="PS00061">
    <property type="entry name" value="ADH_SHORT"/>
    <property type="match status" value="1"/>
</dbReference>
<dbReference type="RefSeq" id="WP_314002726.1">
    <property type="nucleotide sequence ID" value="NZ_JASJOR010000033.1"/>
</dbReference>
<dbReference type="SUPFAM" id="SSF51735">
    <property type="entry name" value="NAD(P)-binding Rossmann-fold domains"/>
    <property type="match status" value="1"/>
</dbReference>
<dbReference type="Gene3D" id="3.40.50.720">
    <property type="entry name" value="NAD(P)-binding Rossmann-like Domain"/>
    <property type="match status" value="1"/>
</dbReference>
<dbReference type="Proteomes" id="UP001228581">
    <property type="component" value="Unassembled WGS sequence"/>
</dbReference>
<dbReference type="EMBL" id="JASJOT010000030">
    <property type="protein sequence ID" value="MDJ1497272.1"/>
    <property type="molecule type" value="Genomic_DNA"/>
</dbReference>
<evidence type="ECO:0000313" key="2">
    <source>
        <dbReference type="EMBL" id="MDJ1497272.1"/>
    </source>
</evidence>